<gene>
    <name evidence="3" type="ORF">A2159_02230</name>
</gene>
<sequence>MLEEKNNNAGSLNTTKDQTNTTPSIETQNENLSSQSPNRPKIKIFAFIGTVIAVCIIVVTGVVLYLKQQKLPESSKIAISTTDNITKTPTKESEDNLEPPELYPELEWEEFVEGKDNKSLGQNGLYSQKDVVGFISMSGQEWTASKDNLDNEAMIILIRDFEEYYDNKLTQQRWDTLYKDDLYNFVPLSADGPSGNIWGYTKVGKNKLRLILLEINKPPEAFGEPVSCPCSVGLRVFVSEIESLGELIKRVEK</sequence>
<dbReference type="AlphaFoldDB" id="A0A1F7X0M9"/>
<proteinExistence type="predicted"/>
<comment type="caution">
    <text evidence="3">The sequence shown here is derived from an EMBL/GenBank/DDBJ whole genome shotgun (WGS) entry which is preliminary data.</text>
</comment>
<evidence type="ECO:0000256" key="2">
    <source>
        <dbReference type="SAM" id="Phobius"/>
    </source>
</evidence>
<feature type="transmembrane region" description="Helical" evidence="2">
    <location>
        <begin position="44"/>
        <end position="66"/>
    </location>
</feature>
<accession>A0A1F7X0M9</accession>
<dbReference type="EMBL" id="MGFP01000056">
    <property type="protein sequence ID" value="OGM08269.1"/>
    <property type="molecule type" value="Genomic_DNA"/>
</dbReference>
<evidence type="ECO:0000313" key="3">
    <source>
        <dbReference type="EMBL" id="OGM08269.1"/>
    </source>
</evidence>
<keyword evidence="2" id="KW-1133">Transmembrane helix</keyword>
<organism evidence="3 4">
    <name type="scientific">Candidatus Woesebacteria bacterium RBG_13_34_9</name>
    <dbReference type="NCBI Taxonomy" id="1802477"/>
    <lineage>
        <taxon>Bacteria</taxon>
        <taxon>Candidatus Woeseibacteriota</taxon>
    </lineage>
</organism>
<evidence type="ECO:0000256" key="1">
    <source>
        <dbReference type="SAM" id="MobiDB-lite"/>
    </source>
</evidence>
<protein>
    <submittedName>
        <fullName evidence="3">Uncharacterized protein</fullName>
    </submittedName>
</protein>
<name>A0A1F7X0M9_9BACT</name>
<evidence type="ECO:0000313" key="4">
    <source>
        <dbReference type="Proteomes" id="UP000179219"/>
    </source>
</evidence>
<dbReference type="Proteomes" id="UP000179219">
    <property type="component" value="Unassembled WGS sequence"/>
</dbReference>
<keyword evidence="2" id="KW-0472">Membrane</keyword>
<feature type="region of interest" description="Disordered" evidence="1">
    <location>
        <begin position="1"/>
        <end position="36"/>
    </location>
</feature>
<keyword evidence="2" id="KW-0812">Transmembrane</keyword>
<feature type="compositionally biased region" description="Polar residues" evidence="1">
    <location>
        <begin position="7"/>
        <end position="36"/>
    </location>
</feature>
<reference evidence="3 4" key="1">
    <citation type="journal article" date="2016" name="Nat. Commun.">
        <title>Thousands of microbial genomes shed light on interconnected biogeochemical processes in an aquifer system.</title>
        <authorList>
            <person name="Anantharaman K."/>
            <person name="Brown C.T."/>
            <person name="Hug L.A."/>
            <person name="Sharon I."/>
            <person name="Castelle C.J."/>
            <person name="Probst A.J."/>
            <person name="Thomas B.C."/>
            <person name="Singh A."/>
            <person name="Wilkins M.J."/>
            <person name="Karaoz U."/>
            <person name="Brodie E.L."/>
            <person name="Williams K.H."/>
            <person name="Hubbard S.S."/>
            <person name="Banfield J.F."/>
        </authorList>
    </citation>
    <scope>NUCLEOTIDE SEQUENCE [LARGE SCALE GENOMIC DNA]</scope>
</reference>